<sequence>MERLKHFLPSFDRRIWWILLGYTVSLIGTGMTEPYLIIYLHHIRNISLTLSGIIIGSSGLAGVIAIPTAGLLNNWIRTKQIFIFSLFLGSLGRLLFALSINEKIAICAAIVSGAATAASWNALSLILSLSVAKSQKSSIFGVAFALQNLGSGLGAMLGSVLVRSQSTRSFQLIFILDAVTFIIFALFSEKWVMNISTRTVTSQRKKHMYLFSDHIIKNDYKILIFLSSCYALFAIVMTGVSTTLFPQWAIVQAHVSLQVIGDAFLINSLTILAAQLPSLQWIKRTRRTRVIAFAALLFTVGYIVMLIAGFLKSECSALALILSFAVTAFGEIFLFSSLPALVNDLVRGKIKNHFNSVINGAWQIGSIFGPILAGSGLTLHLAIPLFLGYIFILMLLIPSLIFLETLIPIELNRDT</sequence>
<dbReference type="Gene3D" id="1.20.1250.20">
    <property type="entry name" value="MFS general substrate transporter like domains"/>
    <property type="match status" value="2"/>
</dbReference>
<dbReference type="Proteomes" id="UP000018296">
    <property type="component" value="Unassembled WGS sequence"/>
</dbReference>
<evidence type="ECO:0000256" key="5">
    <source>
        <dbReference type="ARBA" id="ARBA00022989"/>
    </source>
</evidence>
<dbReference type="InterPro" id="IPR011701">
    <property type="entry name" value="MFS"/>
</dbReference>
<keyword evidence="3" id="KW-1003">Cell membrane</keyword>
<dbReference type="RefSeq" id="WP_023508350.1">
    <property type="nucleotide sequence ID" value="NZ_AWTC01000001.1"/>
</dbReference>
<feature type="transmembrane region" description="Helical" evidence="7">
    <location>
        <begin position="222"/>
        <end position="245"/>
    </location>
</feature>
<feature type="transmembrane region" description="Helical" evidence="7">
    <location>
        <begin position="104"/>
        <end position="127"/>
    </location>
</feature>
<feature type="transmembrane region" description="Helical" evidence="7">
    <location>
        <begin position="81"/>
        <end position="98"/>
    </location>
</feature>
<dbReference type="OrthoDB" id="8952229at2"/>
<reference evidence="9 10" key="1">
    <citation type="journal article" date="2013" name="Genome Announc.">
        <title>Genome Sequence of Sporolactobacillus laevolacticus DSM442, an Efficient Polymer-Grade D-Lactate Producer from Agricultural Waste Cottonseed as a Nitrogen Source.</title>
        <authorList>
            <person name="Wang H."/>
            <person name="Wang L."/>
            <person name="Ju J."/>
            <person name="Yu B."/>
            <person name="Ma Y."/>
        </authorList>
    </citation>
    <scope>NUCLEOTIDE SEQUENCE [LARGE SCALE GENOMIC DNA]</scope>
    <source>
        <strain evidence="9 10">DSM 442</strain>
    </source>
</reference>
<dbReference type="SUPFAM" id="SSF103473">
    <property type="entry name" value="MFS general substrate transporter"/>
    <property type="match status" value="1"/>
</dbReference>
<keyword evidence="2" id="KW-0813">Transport</keyword>
<feature type="transmembrane region" description="Helical" evidence="7">
    <location>
        <begin position="317"/>
        <end position="342"/>
    </location>
</feature>
<evidence type="ECO:0000256" key="3">
    <source>
        <dbReference type="ARBA" id="ARBA00022475"/>
    </source>
</evidence>
<protein>
    <recommendedName>
        <fullName evidence="8">Major facilitator superfamily (MFS) profile domain-containing protein</fullName>
    </recommendedName>
</protein>
<dbReference type="STRING" id="1395513.P343_00100"/>
<evidence type="ECO:0000256" key="2">
    <source>
        <dbReference type="ARBA" id="ARBA00022448"/>
    </source>
</evidence>
<feature type="transmembrane region" description="Helical" evidence="7">
    <location>
        <begin position="257"/>
        <end position="278"/>
    </location>
</feature>
<evidence type="ECO:0000313" key="10">
    <source>
        <dbReference type="Proteomes" id="UP000018296"/>
    </source>
</evidence>
<evidence type="ECO:0000256" key="7">
    <source>
        <dbReference type="SAM" id="Phobius"/>
    </source>
</evidence>
<feature type="transmembrane region" description="Helical" evidence="7">
    <location>
        <begin position="168"/>
        <end position="188"/>
    </location>
</feature>
<feature type="transmembrane region" description="Helical" evidence="7">
    <location>
        <begin position="46"/>
        <end position="69"/>
    </location>
</feature>
<dbReference type="GO" id="GO:0005886">
    <property type="term" value="C:plasma membrane"/>
    <property type="evidence" value="ECO:0007669"/>
    <property type="project" value="UniProtKB-SubCell"/>
</dbReference>
<dbReference type="PROSITE" id="PS50850">
    <property type="entry name" value="MFS"/>
    <property type="match status" value="1"/>
</dbReference>
<proteinExistence type="predicted"/>
<organism evidence="9 10">
    <name type="scientific">Sporolactobacillus laevolacticus DSM 442</name>
    <dbReference type="NCBI Taxonomy" id="1395513"/>
    <lineage>
        <taxon>Bacteria</taxon>
        <taxon>Bacillati</taxon>
        <taxon>Bacillota</taxon>
        <taxon>Bacilli</taxon>
        <taxon>Bacillales</taxon>
        <taxon>Sporolactobacillaceae</taxon>
        <taxon>Sporolactobacillus</taxon>
    </lineage>
</organism>
<dbReference type="PANTHER" id="PTHR23517">
    <property type="entry name" value="RESISTANCE PROTEIN MDTM, PUTATIVE-RELATED-RELATED"/>
    <property type="match status" value="1"/>
</dbReference>
<evidence type="ECO:0000256" key="1">
    <source>
        <dbReference type="ARBA" id="ARBA00004651"/>
    </source>
</evidence>
<dbReference type="eggNOG" id="COG2814">
    <property type="taxonomic scope" value="Bacteria"/>
</dbReference>
<evidence type="ECO:0000256" key="6">
    <source>
        <dbReference type="ARBA" id="ARBA00023136"/>
    </source>
</evidence>
<comment type="subcellular location">
    <subcellularLocation>
        <location evidence="1">Cell membrane</location>
        <topology evidence="1">Multi-pass membrane protein</topology>
    </subcellularLocation>
</comment>
<dbReference type="InterPro" id="IPR020846">
    <property type="entry name" value="MFS_dom"/>
</dbReference>
<feature type="transmembrane region" description="Helical" evidence="7">
    <location>
        <begin position="290"/>
        <end position="311"/>
    </location>
</feature>
<dbReference type="AlphaFoldDB" id="V6J1E7"/>
<evidence type="ECO:0000313" key="9">
    <source>
        <dbReference type="EMBL" id="EST13640.1"/>
    </source>
</evidence>
<feature type="transmembrane region" description="Helical" evidence="7">
    <location>
        <begin position="354"/>
        <end position="373"/>
    </location>
</feature>
<feature type="transmembrane region" description="Helical" evidence="7">
    <location>
        <begin position="139"/>
        <end position="162"/>
    </location>
</feature>
<dbReference type="InterPro" id="IPR036259">
    <property type="entry name" value="MFS_trans_sf"/>
</dbReference>
<feature type="transmembrane region" description="Helical" evidence="7">
    <location>
        <begin position="15"/>
        <end position="40"/>
    </location>
</feature>
<comment type="caution">
    <text evidence="9">The sequence shown here is derived from an EMBL/GenBank/DDBJ whole genome shotgun (WGS) entry which is preliminary data.</text>
</comment>
<keyword evidence="10" id="KW-1185">Reference proteome</keyword>
<name>V6J1E7_9BACL</name>
<dbReference type="GO" id="GO:0022857">
    <property type="term" value="F:transmembrane transporter activity"/>
    <property type="evidence" value="ECO:0007669"/>
    <property type="project" value="InterPro"/>
</dbReference>
<accession>V6J1E7</accession>
<dbReference type="InterPro" id="IPR050171">
    <property type="entry name" value="MFS_Transporters"/>
</dbReference>
<keyword evidence="5 7" id="KW-1133">Transmembrane helix</keyword>
<gene>
    <name evidence="9" type="ORF">P343_00100</name>
</gene>
<dbReference type="PATRIC" id="fig|1395513.3.peg.20"/>
<evidence type="ECO:0000259" key="8">
    <source>
        <dbReference type="PROSITE" id="PS50850"/>
    </source>
</evidence>
<feature type="domain" description="Major facilitator superfamily (MFS) profile" evidence="8">
    <location>
        <begin position="14"/>
        <end position="406"/>
    </location>
</feature>
<feature type="transmembrane region" description="Helical" evidence="7">
    <location>
        <begin position="379"/>
        <end position="403"/>
    </location>
</feature>
<keyword evidence="6 7" id="KW-0472">Membrane</keyword>
<dbReference type="EMBL" id="AWTC01000001">
    <property type="protein sequence ID" value="EST13640.1"/>
    <property type="molecule type" value="Genomic_DNA"/>
</dbReference>
<dbReference type="Pfam" id="PF07690">
    <property type="entry name" value="MFS_1"/>
    <property type="match status" value="1"/>
</dbReference>
<keyword evidence="4 7" id="KW-0812">Transmembrane</keyword>
<evidence type="ECO:0000256" key="4">
    <source>
        <dbReference type="ARBA" id="ARBA00022692"/>
    </source>
</evidence>
<dbReference type="PANTHER" id="PTHR23517:SF2">
    <property type="entry name" value="MULTIDRUG RESISTANCE PROTEIN MDTH"/>
    <property type="match status" value="1"/>
</dbReference>